<evidence type="ECO:0000256" key="9">
    <source>
        <dbReference type="ARBA" id="ARBA00076355"/>
    </source>
</evidence>
<evidence type="ECO:0000256" key="2">
    <source>
        <dbReference type="ARBA" id="ARBA00004496"/>
    </source>
</evidence>
<comment type="subunit">
    <text evidence="8">Component of the EKC/KEOPS complex composed of at least GON7, TP53RK, TPRKB, OSGEP and LAGE3; the whole complex dimerizes.</text>
</comment>
<name>A0A5N3V0V0_MUNMU</name>
<protein>
    <recommendedName>
        <fullName evidence="9">L antigen family member 3</fullName>
    </recommendedName>
</protein>
<evidence type="ECO:0000313" key="11">
    <source>
        <dbReference type="EMBL" id="KAB0342764.1"/>
    </source>
</evidence>
<dbReference type="GO" id="GO:0070525">
    <property type="term" value="P:tRNA threonylcarbamoyladenosine metabolic process"/>
    <property type="evidence" value="ECO:0007669"/>
    <property type="project" value="TreeGrafter"/>
</dbReference>
<feature type="compositionally biased region" description="Gly residues" evidence="10">
    <location>
        <begin position="1"/>
        <end position="18"/>
    </location>
</feature>
<proteinExistence type="inferred from homology"/>
<dbReference type="Proteomes" id="UP000326458">
    <property type="component" value="Unassembled WGS sequence"/>
</dbReference>
<dbReference type="Gene3D" id="3.30.310.50">
    <property type="entry name" value="Alpha-D-phosphohexomutase, C-terminal domain"/>
    <property type="match status" value="1"/>
</dbReference>
<dbReference type="GO" id="GO:0008033">
    <property type="term" value="P:tRNA processing"/>
    <property type="evidence" value="ECO:0007669"/>
    <property type="project" value="UniProtKB-KW"/>
</dbReference>
<dbReference type="InterPro" id="IPR015419">
    <property type="entry name" value="CTAG/Pcc1"/>
</dbReference>
<dbReference type="Pfam" id="PF09341">
    <property type="entry name" value="Pcc1"/>
    <property type="match status" value="1"/>
</dbReference>
<keyword evidence="4" id="KW-0963">Cytoplasm</keyword>
<sequence length="157" mass="16809">MQPLGSGAGGAEGEGPGPSGYRAPLHRRGGPGRERALMEAARARRRGERAPRAPGPAGDVAPMAVGPRPGEVVLTLRVPFQSPLEACLARRSLLPDIQRHQGSIRKEFVVNGSDLIVRWTAEDVAFIQLSINPFLDQLFLVIENIRSLAIPPPQSLG</sequence>
<dbReference type="GO" id="GO:0000408">
    <property type="term" value="C:EKC/KEOPS complex"/>
    <property type="evidence" value="ECO:0007669"/>
    <property type="project" value="TreeGrafter"/>
</dbReference>
<comment type="subcellular location">
    <subcellularLocation>
        <location evidence="2">Cytoplasm</location>
    </subcellularLocation>
    <subcellularLocation>
        <location evidence="1">Nucleus</location>
    </subcellularLocation>
</comment>
<dbReference type="EMBL" id="VCEA01000003">
    <property type="protein sequence ID" value="KAB0342764.1"/>
    <property type="molecule type" value="Genomic_DNA"/>
</dbReference>
<evidence type="ECO:0000256" key="8">
    <source>
        <dbReference type="ARBA" id="ARBA00062157"/>
    </source>
</evidence>
<dbReference type="GO" id="GO:0005737">
    <property type="term" value="C:cytoplasm"/>
    <property type="evidence" value="ECO:0007669"/>
    <property type="project" value="UniProtKB-SubCell"/>
</dbReference>
<gene>
    <name evidence="11" type="ORF">FD754_019690</name>
</gene>
<dbReference type="FunFam" id="3.30.310.50:FF:000005">
    <property type="entry name" value="L antigen family member 3"/>
    <property type="match status" value="1"/>
</dbReference>
<evidence type="ECO:0000256" key="3">
    <source>
        <dbReference type="ARBA" id="ARBA00007073"/>
    </source>
</evidence>
<comment type="similarity">
    <text evidence="3">Belongs to the CTAG/PCC1 family.</text>
</comment>
<evidence type="ECO:0000256" key="4">
    <source>
        <dbReference type="ARBA" id="ARBA00022490"/>
    </source>
</evidence>
<evidence type="ECO:0000256" key="10">
    <source>
        <dbReference type="SAM" id="MobiDB-lite"/>
    </source>
</evidence>
<keyword evidence="5" id="KW-0819">tRNA processing</keyword>
<dbReference type="PANTHER" id="PTHR31283">
    <property type="entry name" value="EKC/KEOPS COMPLEX SUBUNIT PCC1 FAMILY MEMBER"/>
    <property type="match status" value="1"/>
</dbReference>
<dbReference type="PANTHER" id="PTHR31283:SF16">
    <property type="entry name" value="CTAG2 LIKE 2"/>
    <property type="match status" value="1"/>
</dbReference>
<evidence type="ECO:0000256" key="5">
    <source>
        <dbReference type="ARBA" id="ARBA00022694"/>
    </source>
</evidence>
<comment type="function">
    <text evidence="7">Component of the EKC/KEOPS complex that is required for the formation of a threonylcarbamoyl group on adenosine at position 37 (t(6)A37) in tRNAs that read codons beginning with adenine. The complex is probably involved in the transfer of the threonylcarbamoyl moiety of threonylcarbamoyl-AMP (TC-AMP) to the N6 group of A37. LAGE3 functions as a dimerization module for the complex.</text>
</comment>
<dbReference type="GO" id="GO:0005634">
    <property type="term" value="C:nucleus"/>
    <property type="evidence" value="ECO:0007669"/>
    <property type="project" value="UniProtKB-SubCell"/>
</dbReference>
<evidence type="ECO:0000256" key="6">
    <source>
        <dbReference type="ARBA" id="ARBA00023242"/>
    </source>
</evidence>
<dbReference type="AlphaFoldDB" id="A0A5N3V0V0"/>
<accession>A0A5N3V0V0</accession>
<keyword evidence="12" id="KW-1185">Reference proteome</keyword>
<comment type="caution">
    <text evidence="11">The sequence shown here is derived from an EMBL/GenBank/DDBJ whole genome shotgun (WGS) entry which is preliminary data.</text>
</comment>
<organism evidence="11 12">
    <name type="scientific">Muntiacus muntjak</name>
    <name type="common">Barking deer</name>
    <name type="synonym">Indian muntjac</name>
    <dbReference type="NCBI Taxonomy" id="9888"/>
    <lineage>
        <taxon>Eukaryota</taxon>
        <taxon>Metazoa</taxon>
        <taxon>Chordata</taxon>
        <taxon>Craniata</taxon>
        <taxon>Vertebrata</taxon>
        <taxon>Euteleostomi</taxon>
        <taxon>Mammalia</taxon>
        <taxon>Eutheria</taxon>
        <taxon>Laurasiatheria</taxon>
        <taxon>Artiodactyla</taxon>
        <taxon>Ruminantia</taxon>
        <taxon>Pecora</taxon>
        <taxon>Cervidae</taxon>
        <taxon>Muntiacinae</taxon>
        <taxon>Muntiacus</taxon>
    </lineage>
</organism>
<reference evidence="11 12" key="1">
    <citation type="submission" date="2019-06" db="EMBL/GenBank/DDBJ databases">
        <title>Discovery of a novel chromosome fission-fusion reversal in muntjac.</title>
        <authorList>
            <person name="Mudd A.B."/>
            <person name="Bredeson J.V."/>
            <person name="Baum R."/>
            <person name="Hockemeyer D."/>
            <person name="Rokhsar D.S."/>
        </authorList>
    </citation>
    <scope>NUCLEOTIDE SEQUENCE [LARGE SCALE GENOMIC DNA]</scope>
    <source>
        <strain evidence="11">UTSW_UCB_Mm</strain>
        <tissue evidence="11">Fibroblast cell line</tissue>
    </source>
</reference>
<evidence type="ECO:0000313" key="12">
    <source>
        <dbReference type="Proteomes" id="UP000326458"/>
    </source>
</evidence>
<evidence type="ECO:0000256" key="1">
    <source>
        <dbReference type="ARBA" id="ARBA00004123"/>
    </source>
</evidence>
<evidence type="ECO:0000256" key="7">
    <source>
        <dbReference type="ARBA" id="ARBA00053047"/>
    </source>
</evidence>
<feature type="region of interest" description="Disordered" evidence="10">
    <location>
        <begin position="1"/>
        <end position="64"/>
    </location>
</feature>
<keyword evidence="6" id="KW-0539">Nucleus</keyword>